<dbReference type="EMBL" id="FOTO01000002">
    <property type="protein sequence ID" value="SFL40743.1"/>
    <property type="molecule type" value="Genomic_DNA"/>
</dbReference>
<reference evidence="4 5" key="1">
    <citation type="submission" date="2016-10" db="EMBL/GenBank/DDBJ databases">
        <authorList>
            <person name="Varghese N."/>
            <person name="Submissions S."/>
        </authorList>
    </citation>
    <scope>NUCLEOTIDE SEQUENCE [LARGE SCALE GENOMIC DNA]</scope>
    <source>
        <strain evidence="4 5">DSM 1741</strain>
    </source>
</reference>
<sequence length="251" mass="28898">MLKKALMCLGFLLMCMRPQGGIAETLDIYYFEYPPYYHKLENGEASGIIVDLARKILASAQIEAKFFFVPAKRILHEIKSDHPAASLGWFKTPEREQFARFSLPIYVNRPAEVFLLRENEQKFRPYDSLEGLLQSGKFFFGRVQGLSEGPQLDGMLAKYEHKTVQVTTDTVRLLKMLESRRFDFMLMPPEEVDVLLQAAQTHRDKFMLRAMNDIPQGNLRYIIYSKAVDPDLIRRIDQAIVTEIGMLPAGQ</sequence>
<keyword evidence="1 2" id="KW-0732">Signal</keyword>
<dbReference type="RefSeq" id="WP_092189574.1">
    <property type="nucleotide sequence ID" value="NZ_FOTO01000002.1"/>
</dbReference>
<feature type="signal peptide" evidence="2">
    <location>
        <begin position="1"/>
        <end position="23"/>
    </location>
</feature>
<dbReference type="Gene3D" id="3.40.190.10">
    <property type="entry name" value="Periplasmic binding protein-like II"/>
    <property type="match status" value="2"/>
</dbReference>
<dbReference type="PANTHER" id="PTHR35936">
    <property type="entry name" value="MEMBRANE-BOUND LYTIC MUREIN TRANSGLYCOSYLASE F"/>
    <property type="match status" value="1"/>
</dbReference>
<proteinExistence type="predicted"/>
<name>A0A8G2C0Q2_DESNO</name>
<dbReference type="InterPro" id="IPR001638">
    <property type="entry name" value="Solute-binding_3/MltF_N"/>
</dbReference>
<dbReference type="Proteomes" id="UP000199581">
    <property type="component" value="Unassembled WGS sequence"/>
</dbReference>
<evidence type="ECO:0000313" key="4">
    <source>
        <dbReference type="EMBL" id="SFL40743.1"/>
    </source>
</evidence>
<comment type="caution">
    <text evidence="4">The sequence shown here is derived from an EMBL/GenBank/DDBJ whole genome shotgun (WGS) entry which is preliminary data.</text>
</comment>
<feature type="chain" id="PRO_5034502562" evidence="2">
    <location>
        <begin position="24"/>
        <end position="251"/>
    </location>
</feature>
<dbReference type="PANTHER" id="PTHR35936:SF35">
    <property type="entry name" value="L-CYSTINE-BINDING PROTEIN TCYJ"/>
    <property type="match status" value="1"/>
</dbReference>
<dbReference type="Pfam" id="PF00497">
    <property type="entry name" value="SBP_bac_3"/>
    <property type="match status" value="1"/>
</dbReference>
<dbReference type="AlphaFoldDB" id="A0A8G2C0Q2"/>
<evidence type="ECO:0000256" key="2">
    <source>
        <dbReference type="SAM" id="SignalP"/>
    </source>
</evidence>
<protein>
    <submittedName>
        <fullName evidence="4">Polar amino acid transport system substrate-binding protein</fullName>
    </submittedName>
</protein>
<dbReference type="OrthoDB" id="5456414at2"/>
<accession>A0A8G2C0Q2</accession>
<evidence type="ECO:0000259" key="3">
    <source>
        <dbReference type="Pfam" id="PF00497"/>
    </source>
</evidence>
<feature type="domain" description="Solute-binding protein family 3/N-terminal" evidence="3">
    <location>
        <begin position="32"/>
        <end position="240"/>
    </location>
</feature>
<evidence type="ECO:0000313" key="5">
    <source>
        <dbReference type="Proteomes" id="UP000199581"/>
    </source>
</evidence>
<keyword evidence="5" id="KW-1185">Reference proteome</keyword>
<evidence type="ECO:0000256" key="1">
    <source>
        <dbReference type="ARBA" id="ARBA00022729"/>
    </source>
</evidence>
<organism evidence="4 5">
    <name type="scientific">Desulfomicrobium norvegicum (strain DSM 1741 / NCIMB 8310)</name>
    <name type="common">Desulfovibrio baculatus (strain Norway 4)</name>
    <name type="synonym">Desulfovibrio desulfuricans (strain Norway 4)</name>
    <dbReference type="NCBI Taxonomy" id="52561"/>
    <lineage>
        <taxon>Bacteria</taxon>
        <taxon>Pseudomonadati</taxon>
        <taxon>Thermodesulfobacteriota</taxon>
        <taxon>Desulfovibrionia</taxon>
        <taxon>Desulfovibrionales</taxon>
        <taxon>Desulfomicrobiaceae</taxon>
        <taxon>Desulfomicrobium</taxon>
    </lineage>
</organism>
<dbReference type="SUPFAM" id="SSF53850">
    <property type="entry name" value="Periplasmic binding protein-like II"/>
    <property type="match status" value="1"/>
</dbReference>
<gene>
    <name evidence="4" type="ORF">SAMN05421830_1025</name>
</gene>